<reference evidence="4" key="1">
    <citation type="submission" date="2011-08" db="EMBL/GenBank/DDBJ databases">
        <title>The draft genome of Latimeria chalumnae.</title>
        <authorList>
            <person name="Di Palma F."/>
            <person name="Alfoldi J."/>
            <person name="Johnson J."/>
            <person name="Berlin A."/>
            <person name="Gnerre S."/>
            <person name="Jaffe D."/>
            <person name="MacCallum I."/>
            <person name="Young S."/>
            <person name="Walker B.J."/>
            <person name="Lander E."/>
            <person name="Lindblad-Toh K."/>
        </authorList>
    </citation>
    <scope>NUCLEOTIDE SEQUENCE [LARGE SCALE GENOMIC DNA]</scope>
    <source>
        <strain evidence="4">Wild caught</strain>
    </source>
</reference>
<name>H3AA52_LATCH</name>
<dbReference type="eggNOG" id="KOG2938">
    <property type="taxonomic scope" value="Eukaryota"/>
</dbReference>
<dbReference type="GeneTree" id="ENSGT00940000164275"/>
<feature type="domain" description="Inosine/uridine-preferring nucleoside hydrolase" evidence="2">
    <location>
        <begin position="7"/>
        <end position="310"/>
    </location>
</feature>
<dbReference type="EMBL" id="AFYH01068927">
    <property type="status" value="NOT_ANNOTATED_CDS"/>
    <property type="molecule type" value="Genomic_DNA"/>
</dbReference>
<evidence type="ECO:0000259" key="2">
    <source>
        <dbReference type="Pfam" id="PF01156"/>
    </source>
</evidence>
<dbReference type="EMBL" id="AFYH01068929">
    <property type="status" value="NOT_ANNOTATED_CDS"/>
    <property type="molecule type" value="Genomic_DNA"/>
</dbReference>
<dbReference type="PANTHER" id="PTHR46190:SF1">
    <property type="entry name" value="SI:CH211-201H21.5"/>
    <property type="match status" value="1"/>
</dbReference>
<dbReference type="AlphaFoldDB" id="H3AA52"/>
<dbReference type="GO" id="GO:0016799">
    <property type="term" value="F:hydrolase activity, hydrolyzing N-glycosyl compounds"/>
    <property type="evidence" value="ECO:0007669"/>
    <property type="project" value="InterPro"/>
</dbReference>
<keyword evidence="4" id="KW-1185">Reference proteome</keyword>
<evidence type="ECO:0000313" key="4">
    <source>
        <dbReference type="Proteomes" id="UP000008672"/>
    </source>
</evidence>
<evidence type="ECO:0000256" key="1">
    <source>
        <dbReference type="ARBA" id="ARBA00009176"/>
    </source>
</evidence>
<dbReference type="InParanoid" id="H3AA52"/>
<proteinExistence type="inferred from homology"/>
<gene>
    <name evidence="3" type="primary">SI:DKEY-4E7.3</name>
</gene>
<evidence type="ECO:0000313" key="3">
    <source>
        <dbReference type="Ensembl" id="ENSLACP00000006523.1"/>
    </source>
</evidence>
<dbReference type="InterPro" id="IPR052775">
    <property type="entry name" value="IUN_hydrolase"/>
</dbReference>
<reference evidence="3" key="2">
    <citation type="submission" date="2025-08" db="UniProtKB">
        <authorList>
            <consortium name="Ensembl"/>
        </authorList>
    </citation>
    <scope>IDENTIFICATION</scope>
</reference>
<dbReference type="SUPFAM" id="SSF53590">
    <property type="entry name" value="Nucleoside hydrolase"/>
    <property type="match status" value="1"/>
</dbReference>
<dbReference type="Gene3D" id="3.90.245.10">
    <property type="entry name" value="Ribonucleoside hydrolase-like"/>
    <property type="match status" value="1"/>
</dbReference>
<dbReference type="PANTHER" id="PTHR46190">
    <property type="entry name" value="SI:CH211-201H21.5-RELATED"/>
    <property type="match status" value="1"/>
</dbReference>
<dbReference type="CDD" id="cd02649">
    <property type="entry name" value="nuc_hydro_CeIAG"/>
    <property type="match status" value="1"/>
</dbReference>
<protein>
    <submittedName>
        <fullName evidence="3">Si:dkey-4e7.3</fullName>
    </submittedName>
</protein>
<sequence>KMSKKLLLIDVDCGVDDAQAIMVALAAPGVEVLGITCCHGNTKLENVCKNVLRVLKLCNRSEIPVYRGACVPILGESAHASMVHGHDGLGGVPDPEAPGLESLQKEHAGEAMIKIVNEHANLVTLVATGPLTNLALAVRMDPTLPQKLKNLYIMGGNMESRGNYTVCGEFNFIADPEAAYVVLTDYSCPTYIATWEFTCRNKLPWEFFDAWVSQEMDKAVFIKKICGHGMKYFQSEYGAAVLNGSGFLPCDSYAMAAAIDESFVTDYIECGVSVELNGKLTRGMMVLDPINFLQKKKVFVMDTCNVEKLKTLLMAALK</sequence>
<comment type="similarity">
    <text evidence="1">Belongs to the IUNH family.</text>
</comment>
<dbReference type="Pfam" id="PF01156">
    <property type="entry name" value="IU_nuc_hydro"/>
    <property type="match status" value="1"/>
</dbReference>
<dbReference type="Ensembl" id="ENSLACT00000006576.1">
    <property type="protein sequence ID" value="ENSLACP00000006523.1"/>
    <property type="gene ID" value="ENSLACG00000005781.2"/>
</dbReference>
<dbReference type="Bgee" id="ENSLACG00000005781">
    <property type="expression patterns" value="Expressed in chordate pharynx"/>
</dbReference>
<dbReference type="InterPro" id="IPR036452">
    <property type="entry name" value="Ribo_hydro-like"/>
</dbReference>
<dbReference type="Proteomes" id="UP000008672">
    <property type="component" value="Unassembled WGS sequence"/>
</dbReference>
<reference evidence="3" key="3">
    <citation type="submission" date="2025-09" db="UniProtKB">
        <authorList>
            <consortium name="Ensembl"/>
        </authorList>
    </citation>
    <scope>IDENTIFICATION</scope>
</reference>
<dbReference type="EMBL" id="AFYH01068928">
    <property type="status" value="NOT_ANNOTATED_CDS"/>
    <property type="molecule type" value="Genomic_DNA"/>
</dbReference>
<dbReference type="STRING" id="7897.ENSLACP00000006523"/>
<dbReference type="InterPro" id="IPR001910">
    <property type="entry name" value="Inosine/uridine_hydrolase_dom"/>
</dbReference>
<accession>H3AA52</accession>
<organism evidence="3 4">
    <name type="scientific">Latimeria chalumnae</name>
    <name type="common">Coelacanth</name>
    <dbReference type="NCBI Taxonomy" id="7897"/>
    <lineage>
        <taxon>Eukaryota</taxon>
        <taxon>Metazoa</taxon>
        <taxon>Chordata</taxon>
        <taxon>Craniata</taxon>
        <taxon>Vertebrata</taxon>
        <taxon>Euteleostomi</taxon>
        <taxon>Coelacanthiformes</taxon>
        <taxon>Coelacanthidae</taxon>
        <taxon>Latimeria</taxon>
    </lineage>
</organism>
<dbReference type="OMA" id="NEYTCPT"/>